<keyword evidence="5" id="KW-1185">Reference proteome</keyword>
<dbReference type="InterPro" id="IPR026444">
    <property type="entry name" value="Secre_tail"/>
</dbReference>
<accession>A0A345HE46</accession>
<dbReference type="AlphaFoldDB" id="A0A345HE46"/>
<dbReference type="Proteomes" id="UP000253951">
    <property type="component" value="Chromosome"/>
</dbReference>
<dbReference type="Pfam" id="PF18962">
    <property type="entry name" value="Por_Secre_tail"/>
    <property type="match status" value="1"/>
</dbReference>
<evidence type="ECO:0000256" key="1">
    <source>
        <dbReference type="ARBA" id="ARBA00022729"/>
    </source>
</evidence>
<evidence type="ECO:0000313" key="5">
    <source>
        <dbReference type="Proteomes" id="UP000253951"/>
    </source>
</evidence>
<proteinExistence type="predicted"/>
<name>A0A345HE46_9FLAO</name>
<feature type="chain" id="PRO_5016708329" evidence="2">
    <location>
        <begin position="31"/>
        <end position="477"/>
    </location>
</feature>
<reference evidence="4 5" key="1">
    <citation type="submission" date="2018-07" db="EMBL/GenBank/DDBJ databases">
        <title>Complete genome sequence of Flavobacterium arcticum type strain SM1502T.</title>
        <authorList>
            <person name="Li Y."/>
            <person name="Li D.-D."/>
        </authorList>
    </citation>
    <scope>NUCLEOTIDE SEQUENCE [LARGE SCALE GENOMIC DNA]</scope>
    <source>
        <strain evidence="4 5">SM1502</strain>
    </source>
</reference>
<keyword evidence="1 2" id="KW-0732">Signal</keyword>
<organism evidence="4 5">
    <name type="scientific">Flavobacterium arcticum</name>
    <dbReference type="NCBI Taxonomy" id="1784713"/>
    <lineage>
        <taxon>Bacteria</taxon>
        <taxon>Pseudomonadati</taxon>
        <taxon>Bacteroidota</taxon>
        <taxon>Flavobacteriia</taxon>
        <taxon>Flavobacteriales</taxon>
        <taxon>Flavobacteriaceae</taxon>
        <taxon>Flavobacterium</taxon>
    </lineage>
</organism>
<feature type="domain" description="Secretion system C-terminal sorting" evidence="3">
    <location>
        <begin position="406"/>
        <end position="474"/>
    </location>
</feature>
<evidence type="ECO:0000313" key="4">
    <source>
        <dbReference type="EMBL" id="AXG74856.1"/>
    </source>
</evidence>
<evidence type="ECO:0000259" key="3">
    <source>
        <dbReference type="Pfam" id="PF18962"/>
    </source>
</evidence>
<feature type="signal peptide" evidence="2">
    <location>
        <begin position="1"/>
        <end position="30"/>
    </location>
</feature>
<dbReference type="KEGG" id="fat:DVK85_11705"/>
<protein>
    <submittedName>
        <fullName evidence="4">T9SS C-terminal target domain-containing protein</fullName>
    </submittedName>
</protein>
<dbReference type="RefSeq" id="WP_114678614.1">
    <property type="nucleotide sequence ID" value="NZ_CP031188.1"/>
</dbReference>
<dbReference type="NCBIfam" id="TIGR04183">
    <property type="entry name" value="Por_Secre_tail"/>
    <property type="match status" value="1"/>
</dbReference>
<sequence>MNLKLQFKRNFVKAFTILGMSLLTIGAAKAQTTVSIAADAPLVAYVNWFELDGTTYVGGSEWGVADLKTVVNTTENTIALHPNFSAYGDGTDPYWANGENGAKVFEGNTYIENNSLLGETVTFEGSTITNTLADGYDGIAFIKILSADYQLLQFLSSPLVTGENFSLVSETASIDGAAIFQYGYSVTGVNANPSQETALGNAIVTAETSGTNPEETNITVDATSELVAYANWFELDGTTYVGGSEWGVADLKTVVNADDNTLILHPNFSAYGDGTDPYWANGENGAKVFEGNTYVENNALIGETVTFTGSTISNTLADGYDGIAFIKILSADYQLLQFLSSPLVGGESFSLTSQTGTVAGATIFQYGYSVTGVNANPTQEAALGNAVVSSGTLSLNEVIKASKMVIYPNPATSSLNIATDNGNIENVKIYNFLGQKVIEVSTAQSSATIDVSTLTNGMYIIKATVDGKENTTRFVKK</sequence>
<dbReference type="OrthoDB" id="5381604at2"/>
<evidence type="ECO:0000256" key="2">
    <source>
        <dbReference type="SAM" id="SignalP"/>
    </source>
</evidence>
<dbReference type="EMBL" id="CP031188">
    <property type="protein sequence ID" value="AXG74856.1"/>
    <property type="molecule type" value="Genomic_DNA"/>
</dbReference>
<gene>
    <name evidence="4" type="ORF">DVK85_11705</name>
</gene>